<sequence>MPHTIWEKDNDLENQFQWYTTPETIDSQKEIITKETTTKREITGKEITTIIGKIIIVTIEEDIIT</sequence>
<accession>A0ABN7XMW6</accession>
<gene>
    <name evidence="1" type="ORF">GMARGA_LOCUS45221</name>
</gene>
<comment type="caution">
    <text evidence="1">The sequence shown here is derived from an EMBL/GenBank/DDBJ whole genome shotgun (WGS) entry which is preliminary data.</text>
</comment>
<reference evidence="1 2" key="1">
    <citation type="submission" date="2021-06" db="EMBL/GenBank/DDBJ databases">
        <authorList>
            <person name="Kallberg Y."/>
            <person name="Tangrot J."/>
            <person name="Rosling A."/>
        </authorList>
    </citation>
    <scope>NUCLEOTIDE SEQUENCE [LARGE SCALE GENOMIC DNA]</scope>
    <source>
        <strain evidence="1 2">120-4 pot B 10/14</strain>
    </source>
</reference>
<protein>
    <submittedName>
        <fullName evidence="1">30560_t:CDS:1</fullName>
    </submittedName>
</protein>
<evidence type="ECO:0000313" key="2">
    <source>
        <dbReference type="Proteomes" id="UP000789901"/>
    </source>
</evidence>
<dbReference type="Proteomes" id="UP000789901">
    <property type="component" value="Unassembled WGS sequence"/>
</dbReference>
<dbReference type="EMBL" id="CAJVQB010159654">
    <property type="protein sequence ID" value="CAG8856400.1"/>
    <property type="molecule type" value="Genomic_DNA"/>
</dbReference>
<proteinExistence type="predicted"/>
<evidence type="ECO:0000313" key="1">
    <source>
        <dbReference type="EMBL" id="CAG8856400.1"/>
    </source>
</evidence>
<keyword evidence="2" id="KW-1185">Reference proteome</keyword>
<feature type="non-terminal residue" evidence="1">
    <location>
        <position position="1"/>
    </location>
</feature>
<name>A0ABN7XMW6_GIGMA</name>
<organism evidence="1 2">
    <name type="scientific">Gigaspora margarita</name>
    <dbReference type="NCBI Taxonomy" id="4874"/>
    <lineage>
        <taxon>Eukaryota</taxon>
        <taxon>Fungi</taxon>
        <taxon>Fungi incertae sedis</taxon>
        <taxon>Mucoromycota</taxon>
        <taxon>Glomeromycotina</taxon>
        <taxon>Glomeromycetes</taxon>
        <taxon>Diversisporales</taxon>
        <taxon>Gigasporaceae</taxon>
        <taxon>Gigaspora</taxon>
    </lineage>
</organism>